<dbReference type="EMBL" id="JAFKCT010000008">
    <property type="protein sequence ID" value="MBN7812691.1"/>
    <property type="molecule type" value="Genomic_DNA"/>
</dbReference>
<evidence type="ECO:0000313" key="2">
    <source>
        <dbReference type="Proteomes" id="UP000664317"/>
    </source>
</evidence>
<accession>A0ABS3C6G1</accession>
<keyword evidence="2" id="KW-1185">Reference proteome</keyword>
<gene>
    <name evidence="1" type="ORF">J0A68_17180</name>
</gene>
<organism evidence="1 2">
    <name type="scientific">Algoriphagus oliviformis</name>
    <dbReference type="NCBI Taxonomy" id="2811231"/>
    <lineage>
        <taxon>Bacteria</taxon>
        <taxon>Pseudomonadati</taxon>
        <taxon>Bacteroidota</taxon>
        <taxon>Cytophagia</taxon>
        <taxon>Cytophagales</taxon>
        <taxon>Cyclobacteriaceae</taxon>
        <taxon>Algoriphagus</taxon>
    </lineage>
</organism>
<sequence>MDLRNKSIALVDHLSDEGGQEPFGFSTSNVEAFALDPVRLFSQTDWTRFEEDVNVINKIYSHVFDEIVIARKKLVCFWPLSEQFGGEWFELNSLCESNDWELEVYKHGFFEVDNYGFSPSILGAWKRFVYFLVESLLEDIRLNEDLEEVATLTSGRDSIVLFKLGAEGQPRYTFAYCGEGLGNDLAPKGIPNTLPEFASFHEMLAQLLASKDLSLYQTQFCDPHLEKTYFSLLAKKTGSGNLIEAWLLSYSLN</sequence>
<dbReference type="Proteomes" id="UP000664317">
    <property type="component" value="Unassembled WGS sequence"/>
</dbReference>
<protein>
    <recommendedName>
        <fullName evidence="3">SMI1 / KNR4 family (SUKH-1)</fullName>
    </recommendedName>
</protein>
<name>A0ABS3C6G1_9BACT</name>
<evidence type="ECO:0000313" key="1">
    <source>
        <dbReference type="EMBL" id="MBN7812691.1"/>
    </source>
</evidence>
<proteinExistence type="predicted"/>
<dbReference type="RefSeq" id="WP_206579467.1">
    <property type="nucleotide sequence ID" value="NZ_JAFKCT010000008.1"/>
</dbReference>
<reference evidence="1 2" key="1">
    <citation type="submission" date="2021-03" db="EMBL/GenBank/DDBJ databases">
        <title>novel species isolated from a fishpond in China.</title>
        <authorList>
            <person name="Lu H."/>
            <person name="Cai Z."/>
        </authorList>
    </citation>
    <scope>NUCLEOTIDE SEQUENCE [LARGE SCALE GENOMIC DNA]</scope>
    <source>
        <strain evidence="1 2">H41</strain>
    </source>
</reference>
<evidence type="ECO:0008006" key="3">
    <source>
        <dbReference type="Google" id="ProtNLM"/>
    </source>
</evidence>
<comment type="caution">
    <text evidence="1">The sequence shown here is derived from an EMBL/GenBank/DDBJ whole genome shotgun (WGS) entry which is preliminary data.</text>
</comment>